<evidence type="ECO:0000313" key="2">
    <source>
        <dbReference type="Proteomes" id="UP000287651"/>
    </source>
</evidence>
<dbReference type="EMBL" id="AMZH03013960">
    <property type="protein sequence ID" value="RRT48426.1"/>
    <property type="molecule type" value="Genomic_DNA"/>
</dbReference>
<dbReference type="Proteomes" id="UP000287651">
    <property type="component" value="Unassembled WGS sequence"/>
</dbReference>
<evidence type="ECO:0000313" key="1">
    <source>
        <dbReference type="EMBL" id="RRT48426.1"/>
    </source>
</evidence>
<dbReference type="AlphaFoldDB" id="A0A426Y9P7"/>
<protein>
    <submittedName>
        <fullName evidence="1">Uncharacterized protein</fullName>
    </submittedName>
</protein>
<proteinExistence type="predicted"/>
<reference evidence="1 2" key="1">
    <citation type="journal article" date="2014" name="Agronomy (Basel)">
        <title>A Draft Genome Sequence for Ensete ventricosum, the Drought-Tolerant Tree Against Hunger.</title>
        <authorList>
            <person name="Harrison J."/>
            <person name="Moore K.A."/>
            <person name="Paszkiewicz K."/>
            <person name="Jones T."/>
            <person name="Grant M."/>
            <person name="Ambacheew D."/>
            <person name="Muzemil S."/>
            <person name="Studholme D.J."/>
        </authorList>
    </citation>
    <scope>NUCLEOTIDE SEQUENCE [LARGE SCALE GENOMIC DNA]</scope>
</reference>
<name>A0A426Y9P7_ENSVE</name>
<gene>
    <name evidence="1" type="ORF">B296_00029189</name>
</gene>
<accession>A0A426Y9P7</accession>
<sequence length="79" mass="8693">MQQNTGNFACGSVRERFGRKSIADLCGAEVPLSTVDATICGRCNHKEARRRGSCRGGLGDVDVQIHSFAISRLLRREEK</sequence>
<organism evidence="1 2">
    <name type="scientific">Ensete ventricosum</name>
    <name type="common">Abyssinian banana</name>
    <name type="synonym">Musa ensete</name>
    <dbReference type="NCBI Taxonomy" id="4639"/>
    <lineage>
        <taxon>Eukaryota</taxon>
        <taxon>Viridiplantae</taxon>
        <taxon>Streptophyta</taxon>
        <taxon>Embryophyta</taxon>
        <taxon>Tracheophyta</taxon>
        <taxon>Spermatophyta</taxon>
        <taxon>Magnoliopsida</taxon>
        <taxon>Liliopsida</taxon>
        <taxon>Zingiberales</taxon>
        <taxon>Musaceae</taxon>
        <taxon>Ensete</taxon>
    </lineage>
</organism>
<comment type="caution">
    <text evidence="1">The sequence shown here is derived from an EMBL/GenBank/DDBJ whole genome shotgun (WGS) entry which is preliminary data.</text>
</comment>